<name>S8D4A1_9LAMI</name>
<dbReference type="InterPro" id="IPR044296">
    <property type="entry name" value="HIPP46"/>
</dbReference>
<accession>S8D4A1</accession>
<sequence length="91" mass="10058">MEAFRLSVSVSGVESVALKGGDKDQVEVVGEGIDAVELTRLLRRKLGSAELLTVTEFKKESGYSQSQTSWSYAPPWDGYSQSQSHYSSVYY</sequence>
<dbReference type="Gene3D" id="3.30.70.100">
    <property type="match status" value="1"/>
</dbReference>
<dbReference type="OrthoDB" id="692882at2759"/>
<dbReference type="Proteomes" id="UP000015453">
    <property type="component" value="Unassembled WGS sequence"/>
</dbReference>
<dbReference type="EMBL" id="AUSU01000925">
    <property type="protein sequence ID" value="EPS72216.1"/>
    <property type="molecule type" value="Genomic_DNA"/>
</dbReference>
<feature type="region of interest" description="Disordered" evidence="1">
    <location>
        <begin position="60"/>
        <end position="91"/>
    </location>
</feature>
<comment type="caution">
    <text evidence="2">The sequence shown here is derived from an EMBL/GenBank/DDBJ whole genome shotgun (WGS) entry which is preliminary data.</text>
</comment>
<protein>
    <recommendedName>
        <fullName evidence="4">HMA domain-containing protein</fullName>
    </recommendedName>
</protein>
<organism evidence="2 3">
    <name type="scientific">Genlisea aurea</name>
    <dbReference type="NCBI Taxonomy" id="192259"/>
    <lineage>
        <taxon>Eukaryota</taxon>
        <taxon>Viridiplantae</taxon>
        <taxon>Streptophyta</taxon>
        <taxon>Embryophyta</taxon>
        <taxon>Tracheophyta</taxon>
        <taxon>Spermatophyta</taxon>
        <taxon>Magnoliopsida</taxon>
        <taxon>eudicotyledons</taxon>
        <taxon>Gunneridae</taxon>
        <taxon>Pentapetalae</taxon>
        <taxon>asterids</taxon>
        <taxon>lamiids</taxon>
        <taxon>Lamiales</taxon>
        <taxon>Lentibulariaceae</taxon>
        <taxon>Genlisea</taxon>
    </lineage>
</organism>
<dbReference type="AlphaFoldDB" id="S8D4A1"/>
<evidence type="ECO:0008006" key="4">
    <source>
        <dbReference type="Google" id="ProtNLM"/>
    </source>
</evidence>
<dbReference type="PANTHER" id="PTHR46371">
    <property type="entry name" value="OS04G0464100 PROTEIN"/>
    <property type="match status" value="1"/>
</dbReference>
<gene>
    <name evidence="2" type="ORF">M569_02548</name>
</gene>
<proteinExistence type="predicted"/>
<feature type="compositionally biased region" description="Polar residues" evidence="1">
    <location>
        <begin position="62"/>
        <end position="71"/>
    </location>
</feature>
<evidence type="ECO:0000256" key="1">
    <source>
        <dbReference type="SAM" id="MobiDB-lite"/>
    </source>
</evidence>
<feature type="compositionally biased region" description="Low complexity" evidence="1">
    <location>
        <begin position="79"/>
        <end position="91"/>
    </location>
</feature>
<evidence type="ECO:0000313" key="2">
    <source>
        <dbReference type="EMBL" id="EPS72216.1"/>
    </source>
</evidence>
<reference evidence="2 3" key="1">
    <citation type="journal article" date="2013" name="BMC Genomics">
        <title>The miniature genome of a carnivorous plant Genlisea aurea contains a low number of genes and short non-coding sequences.</title>
        <authorList>
            <person name="Leushkin E.V."/>
            <person name="Sutormin R.A."/>
            <person name="Nabieva E.R."/>
            <person name="Penin A.A."/>
            <person name="Kondrashov A.S."/>
            <person name="Logacheva M.D."/>
        </authorList>
    </citation>
    <scope>NUCLEOTIDE SEQUENCE [LARGE SCALE GENOMIC DNA]</scope>
</reference>
<evidence type="ECO:0000313" key="3">
    <source>
        <dbReference type="Proteomes" id="UP000015453"/>
    </source>
</evidence>
<keyword evidence="3" id="KW-1185">Reference proteome</keyword>